<reference evidence="4 6" key="1">
    <citation type="submission" date="2018-09" db="EMBL/GenBank/DDBJ databases">
        <title>Genomic investigation of the strawberry pathogen Phytophthora fragariae indicates pathogenicity is determined by transcriptional variation in three key races.</title>
        <authorList>
            <person name="Adams T.M."/>
            <person name="Armitage A.D."/>
            <person name="Sobczyk M.K."/>
            <person name="Bates H.J."/>
            <person name="Dunwell J.M."/>
            <person name="Nellist C.F."/>
            <person name="Harrison R.J."/>
        </authorList>
    </citation>
    <scope>NUCLEOTIDE SEQUENCE [LARGE SCALE GENOMIC DNA]</scope>
    <source>
        <strain evidence="2 4">SCRP249</strain>
        <strain evidence="1 6">SCRP324</strain>
        <strain evidence="3 5">SCRP333</strain>
    </source>
</reference>
<dbReference type="Proteomes" id="UP000435112">
    <property type="component" value="Unassembled WGS sequence"/>
</dbReference>
<dbReference type="EMBL" id="QXFV01001482">
    <property type="protein sequence ID" value="KAE9004828.1"/>
    <property type="molecule type" value="Genomic_DNA"/>
</dbReference>
<dbReference type="Proteomes" id="UP000434957">
    <property type="component" value="Unassembled WGS sequence"/>
</dbReference>
<evidence type="ECO:0000313" key="3">
    <source>
        <dbReference type="EMBL" id="KAE9317127.1"/>
    </source>
</evidence>
<evidence type="ECO:0000313" key="6">
    <source>
        <dbReference type="Proteomes" id="UP000435112"/>
    </source>
</evidence>
<dbReference type="AlphaFoldDB" id="A0A6A3KC95"/>
<name>A0A6A3KC95_9STRA</name>
<protein>
    <submittedName>
        <fullName evidence="1">Uncharacterized protein</fullName>
    </submittedName>
</protein>
<dbReference type="Proteomes" id="UP000429607">
    <property type="component" value="Unassembled WGS sequence"/>
</dbReference>
<evidence type="ECO:0000313" key="2">
    <source>
        <dbReference type="EMBL" id="KAE9004828.1"/>
    </source>
</evidence>
<gene>
    <name evidence="2" type="ORF">PR001_g17612</name>
    <name evidence="1" type="ORF">PR002_g17851</name>
    <name evidence="3" type="ORF">PR003_g18554</name>
</gene>
<proteinExistence type="predicted"/>
<evidence type="ECO:0000313" key="1">
    <source>
        <dbReference type="EMBL" id="KAE9001664.1"/>
    </source>
</evidence>
<organism evidence="1 6">
    <name type="scientific">Phytophthora rubi</name>
    <dbReference type="NCBI Taxonomy" id="129364"/>
    <lineage>
        <taxon>Eukaryota</taxon>
        <taxon>Sar</taxon>
        <taxon>Stramenopiles</taxon>
        <taxon>Oomycota</taxon>
        <taxon>Peronosporomycetes</taxon>
        <taxon>Peronosporales</taxon>
        <taxon>Peronosporaceae</taxon>
        <taxon>Phytophthora</taxon>
    </lineage>
</organism>
<accession>A0A6A3KC95</accession>
<dbReference type="EMBL" id="QXFU01001474">
    <property type="protein sequence ID" value="KAE9001664.1"/>
    <property type="molecule type" value="Genomic_DNA"/>
</dbReference>
<sequence>MCMMQLPMSLQLQGVVDARSVKIGLRMQRRARRLLAEQTSNDVSMSSTSVGLVPTVAARDAVVLTAEPTAACEHSAITTVCDDIDDVEAGEAEEAPSIPNPAIVPMNSGGDASAVAIEAGEREETSVNPM</sequence>
<evidence type="ECO:0000313" key="5">
    <source>
        <dbReference type="Proteomes" id="UP000434957"/>
    </source>
</evidence>
<evidence type="ECO:0000313" key="4">
    <source>
        <dbReference type="Proteomes" id="UP000429607"/>
    </source>
</evidence>
<comment type="caution">
    <text evidence="1">The sequence shown here is derived from an EMBL/GenBank/DDBJ whole genome shotgun (WGS) entry which is preliminary data.</text>
</comment>
<keyword evidence="5" id="KW-1185">Reference proteome</keyword>
<dbReference type="EMBL" id="QXFT01001497">
    <property type="protein sequence ID" value="KAE9317127.1"/>
    <property type="molecule type" value="Genomic_DNA"/>
</dbReference>